<protein>
    <submittedName>
        <fullName evidence="3">DnaJ-like protein</fullName>
    </submittedName>
</protein>
<dbReference type="InterPro" id="IPR036869">
    <property type="entry name" value="J_dom_sf"/>
</dbReference>
<dbReference type="InterPro" id="IPR051339">
    <property type="entry name" value="DnaJ_subfamily_B"/>
</dbReference>
<dbReference type="Pfam" id="PF01556">
    <property type="entry name" value="DnaJ_C"/>
    <property type="match status" value="1"/>
</dbReference>
<gene>
    <name evidence="3" type="ORF">HKI87_11g66530</name>
</gene>
<accession>A0AAX4PGA2</accession>
<dbReference type="FunFam" id="1.10.287.110:FF:000106">
    <property type="entry name" value="Putative heat shock protein-like protein"/>
    <property type="match status" value="1"/>
</dbReference>
<dbReference type="GO" id="GO:0005829">
    <property type="term" value="C:cytosol"/>
    <property type="evidence" value="ECO:0007669"/>
    <property type="project" value="TreeGrafter"/>
</dbReference>
<dbReference type="PROSITE" id="PS50076">
    <property type="entry name" value="DNAJ_2"/>
    <property type="match status" value="1"/>
</dbReference>
<feature type="domain" description="J" evidence="2">
    <location>
        <begin position="4"/>
        <end position="68"/>
    </location>
</feature>
<dbReference type="SUPFAM" id="SSF49493">
    <property type="entry name" value="HSP40/DnaJ peptide-binding domain"/>
    <property type="match status" value="2"/>
</dbReference>
<dbReference type="Gene3D" id="2.60.260.20">
    <property type="entry name" value="Urease metallochaperone UreE, N-terminal domain"/>
    <property type="match status" value="2"/>
</dbReference>
<reference evidence="3 4" key="1">
    <citation type="submission" date="2024-03" db="EMBL/GenBank/DDBJ databases">
        <title>Complete genome sequence of the green alga Chloropicon roscoffensis RCC1871.</title>
        <authorList>
            <person name="Lemieux C."/>
            <person name="Pombert J.-F."/>
            <person name="Otis C."/>
            <person name="Turmel M."/>
        </authorList>
    </citation>
    <scope>NUCLEOTIDE SEQUENCE [LARGE SCALE GENOMIC DNA]</scope>
    <source>
        <strain evidence="3 4">RCC1871</strain>
    </source>
</reference>
<dbReference type="CDD" id="cd10747">
    <property type="entry name" value="DnaJ_C"/>
    <property type="match status" value="1"/>
</dbReference>
<sequence length="338" mass="37104">MGLDYYEILSLQRTATTADVQRAYRKLALKHHPDRSSGDESVTVFSLISEAYDVLCNPKTKGFYDLYGEEGIKYGVTDGKGTKKGGFYEIKKTPLETFIEFFGTENPFAALEDLSKSLQSVLGTPVLKPGKKKTIPLRVSLEDIYTGCNKLVENERKILFENGTVKAETKKFNIPISPGCKTGTKIVFDGVGHQVPGHKAGSLVYVVQEEDHPVFQRDGADLIFKVQIPLVKSLTGFSIDLQTLDKRTLSIPVTNIVQTGDVMTVDEEGLPDGSGGKGNLIVVFEVLFPKVLSETQKQIIRSGFYLPAAPTQSQQESVSSYLGSFSHSTEGWSVGFSK</sequence>
<dbReference type="PROSITE" id="PS00636">
    <property type="entry name" value="DNAJ_1"/>
    <property type="match status" value="1"/>
</dbReference>
<dbReference type="PANTHER" id="PTHR24078:SF519">
    <property type="entry name" value="DNAJ HOMOLOG SUBFAMILY B MEMBER 13"/>
    <property type="match status" value="1"/>
</dbReference>
<name>A0AAX4PGA2_9CHLO</name>
<dbReference type="Gene3D" id="1.10.287.110">
    <property type="entry name" value="DnaJ domain"/>
    <property type="match status" value="1"/>
</dbReference>
<dbReference type="InterPro" id="IPR008971">
    <property type="entry name" value="HSP40/DnaJ_pept-bd"/>
</dbReference>
<evidence type="ECO:0000259" key="2">
    <source>
        <dbReference type="PROSITE" id="PS50076"/>
    </source>
</evidence>
<dbReference type="GO" id="GO:0051082">
    <property type="term" value="F:unfolded protein binding"/>
    <property type="evidence" value="ECO:0007669"/>
    <property type="project" value="InterPro"/>
</dbReference>
<dbReference type="Pfam" id="PF00226">
    <property type="entry name" value="DnaJ"/>
    <property type="match status" value="1"/>
</dbReference>
<dbReference type="Proteomes" id="UP001472866">
    <property type="component" value="Chromosome 11"/>
</dbReference>
<dbReference type="FunFam" id="2.60.260.20:FF:000013">
    <property type="entry name" value="DnaJ subfamily B member 11"/>
    <property type="match status" value="1"/>
</dbReference>
<organism evidence="3 4">
    <name type="scientific">Chloropicon roscoffensis</name>
    <dbReference type="NCBI Taxonomy" id="1461544"/>
    <lineage>
        <taxon>Eukaryota</taxon>
        <taxon>Viridiplantae</taxon>
        <taxon>Chlorophyta</taxon>
        <taxon>Chloropicophyceae</taxon>
        <taxon>Chloropicales</taxon>
        <taxon>Chloropicaceae</taxon>
        <taxon>Chloropicon</taxon>
    </lineage>
</organism>
<dbReference type="InterPro" id="IPR018253">
    <property type="entry name" value="DnaJ_domain_CS"/>
</dbReference>
<dbReference type="GO" id="GO:0051087">
    <property type="term" value="F:protein-folding chaperone binding"/>
    <property type="evidence" value="ECO:0007669"/>
    <property type="project" value="TreeGrafter"/>
</dbReference>
<dbReference type="InterPro" id="IPR002939">
    <property type="entry name" value="DnaJ_C"/>
</dbReference>
<dbReference type="SMART" id="SM00271">
    <property type="entry name" value="DnaJ"/>
    <property type="match status" value="1"/>
</dbReference>
<dbReference type="GO" id="GO:0006457">
    <property type="term" value="P:protein folding"/>
    <property type="evidence" value="ECO:0007669"/>
    <property type="project" value="InterPro"/>
</dbReference>
<proteinExistence type="predicted"/>
<evidence type="ECO:0000313" key="3">
    <source>
        <dbReference type="EMBL" id="WZN65096.1"/>
    </source>
</evidence>
<evidence type="ECO:0000256" key="1">
    <source>
        <dbReference type="ARBA" id="ARBA00023186"/>
    </source>
</evidence>
<keyword evidence="1" id="KW-0143">Chaperone</keyword>
<keyword evidence="4" id="KW-1185">Reference proteome</keyword>
<dbReference type="InterPro" id="IPR001623">
    <property type="entry name" value="DnaJ_domain"/>
</dbReference>
<dbReference type="PANTHER" id="PTHR24078">
    <property type="entry name" value="DNAJ HOMOLOG SUBFAMILY C MEMBER"/>
    <property type="match status" value="1"/>
</dbReference>
<dbReference type="AlphaFoldDB" id="A0AAX4PGA2"/>
<dbReference type="EMBL" id="CP151511">
    <property type="protein sequence ID" value="WZN65096.1"/>
    <property type="molecule type" value="Genomic_DNA"/>
</dbReference>
<dbReference type="PRINTS" id="PR00625">
    <property type="entry name" value="JDOMAIN"/>
</dbReference>
<dbReference type="SUPFAM" id="SSF46565">
    <property type="entry name" value="Chaperone J-domain"/>
    <property type="match status" value="1"/>
</dbReference>
<dbReference type="CDD" id="cd06257">
    <property type="entry name" value="DnaJ"/>
    <property type="match status" value="1"/>
</dbReference>
<evidence type="ECO:0000313" key="4">
    <source>
        <dbReference type="Proteomes" id="UP001472866"/>
    </source>
</evidence>